<protein>
    <submittedName>
        <fullName evidence="2">Uncharacterized protein</fullName>
    </submittedName>
</protein>
<dbReference type="AlphaFoldDB" id="A0A2L1FFJ8"/>
<dbReference type="Proteomes" id="UP000036202">
    <property type="component" value="Plasmid pbeh1"/>
</dbReference>
<evidence type="ECO:0000256" key="1">
    <source>
        <dbReference type="SAM" id="Phobius"/>
    </source>
</evidence>
<keyword evidence="1" id="KW-0472">Membrane</keyword>
<dbReference type="KEGG" id="beo:BEH_24530"/>
<accession>A0A2L1FFJ8</accession>
<proteinExistence type="predicted"/>
<evidence type="ECO:0000313" key="2">
    <source>
        <dbReference type="EMBL" id="AWG44869.1"/>
    </source>
</evidence>
<name>A0A2L1FFJ8_9BACI</name>
<sequence length="75" mass="8497">MEKGGGRIKKLKVNYTILFIMLFNSCTVVGLGFKDIVEHSMIYAFCIGMLFLIGAIFSAIKQAIRREQAQRPRVD</sequence>
<reference evidence="2 3" key="1">
    <citation type="journal article" date="2015" name="PLoS ONE">
        <title>Genome Sequence of Bacillus endophyticus and Analysis of Its Companion Mechanism in the Ketogulonigenium vulgare-Bacillus Strain Consortium.</title>
        <authorList>
            <person name="Jia N."/>
            <person name="Du J."/>
            <person name="Ding M.Z."/>
            <person name="Gao F."/>
            <person name="Yuan Y.J."/>
        </authorList>
    </citation>
    <scope>NUCLEOTIDE SEQUENCE [LARGE SCALE GENOMIC DNA]</scope>
    <source>
        <strain evidence="2 3">Hbe603</strain>
        <plasmid evidence="3">pbeh1</plasmid>
    </source>
</reference>
<evidence type="ECO:0000313" key="3">
    <source>
        <dbReference type="Proteomes" id="UP000036202"/>
    </source>
</evidence>
<accession>A0A2S1M0K7</accession>
<feature type="transmembrane region" description="Helical" evidence="1">
    <location>
        <begin position="39"/>
        <end position="60"/>
    </location>
</feature>
<feature type="transmembrane region" description="Helical" evidence="1">
    <location>
        <begin position="12"/>
        <end position="33"/>
    </location>
</feature>
<keyword evidence="2" id="KW-0614">Plasmid</keyword>
<geneLocation type="plasmid" evidence="3">
    <name>pbeh1</name>
</geneLocation>
<dbReference type="EMBL" id="CP015323">
    <property type="protein sequence ID" value="AWG44869.1"/>
    <property type="molecule type" value="Genomic_DNA"/>
</dbReference>
<keyword evidence="1" id="KW-0812">Transmembrane</keyword>
<keyword evidence="1" id="KW-1133">Transmembrane helix</keyword>
<organism evidence="2 3">
    <name type="scientific">Priestia filamentosa</name>
    <dbReference type="NCBI Taxonomy" id="1402861"/>
    <lineage>
        <taxon>Bacteria</taxon>
        <taxon>Bacillati</taxon>
        <taxon>Bacillota</taxon>
        <taxon>Bacilli</taxon>
        <taxon>Bacillales</taxon>
        <taxon>Bacillaceae</taxon>
        <taxon>Priestia</taxon>
    </lineage>
</organism>
<gene>
    <name evidence="2" type="ORF">BEH_24530</name>
</gene>
<keyword evidence="3" id="KW-1185">Reference proteome</keyword>